<reference evidence="5 6" key="1">
    <citation type="submission" date="2019-03" db="EMBL/GenBank/DDBJ databases">
        <title>Genomic Encyclopedia of Type Strains, Phase IV (KMG-IV): sequencing the most valuable type-strain genomes for metagenomic binning, comparative biology and taxonomic classification.</title>
        <authorList>
            <person name="Goeker M."/>
        </authorList>
    </citation>
    <scope>NUCLEOTIDE SEQUENCE [LARGE SCALE GENOMIC DNA]</scope>
    <source>
        <strain evidence="5 6">DSM 100556</strain>
    </source>
</reference>
<dbReference type="InterPro" id="IPR036390">
    <property type="entry name" value="WH_DNA-bd_sf"/>
</dbReference>
<dbReference type="PANTHER" id="PTHR33154">
    <property type="entry name" value="TRANSCRIPTIONAL REGULATOR, ARSR FAMILY"/>
    <property type="match status" value="1"/>
</dbReference>
<comment type="caution">
    <text evidence="5">The sequence shown here is derived from an EMBL/GenBank/DDBJ whole genome shotgun (WGS) entry which is preliminary data.</text>
</comment>
<dbReference type="InterPro" id="IPR001845">
    <property type="entry name" value="HTH_ArsR_DNA-bd_dom"/>
</dbReference>
<evidence type="ECO:0000313" key="5">
    <source>
        <dbReference type="EMBL" id="TCL54786.1"/>
    </source>
</evidence>
<dbReference type="GO" id="GO:0003700">
    <property type="term" value="F:DNA-binding transcription factor activity"/>
    <property type="evidence" value="ECO:0007669"/>
    <property type="project" value="InterPro"/>
</dbReference>
<proteinExistence type="predicted"/>
<evidence type="ECO:0000256" key="2">
    <source>
        <dbReference type="ARBA" id="ARBA00023125"/>
    </source>
</evidence>
<dbReference type="PANTHER" id="PTHR33154:SF38">
    <property type="entry name" value="HTH ARSR-TYPE DOMAIN-CONTAINING PROTEIN"/>
    <property type="match status" value="1"/>
</dbReference>
<keyword evidence="6" id="KW-1185">Reference proteome</keyword>
<evidence type="ECO:0000313" key="6">
    <source>
        <dbReference type="Proteomes" id="UP000295718"/>
    </source>
</evidence>
<organism evidence="5 6">
    <name type="scientific">Kineothrix alysoides</name>
    <dbReference type="NCBI Taxonomy" id="1469948"/>
    <lineage>
        <taxon>Bacteria</taxon>
        <taxon>Bacillati</taxon>
        <taxon>Bacillota</taxon>
        <taxon>Clostridia</taxon>
        <taxon>Lachnospirales</taxon>
        <taxon>Lachnospiraceae</taxon>
        <taxon>Kineothrix</taxon>
    </lineage>
</organism>
<dbReference type="InterPro" id="IPR011991">
    <property type="entry name" value="ArsR-like_HTH"/>
</dbReference>
<keyword evidence="3" id="KW-0804">Transcription</keyword>
<protein>
    <submittedName>
        <fullName evidence="5">Putative transcriptional regulator</fullName>
    </submittedName>
</protein>
<keyword evidence="1" id="KW-0805">Transcription regulation</keyword>
<dbReference type="CDD" id="cd00090">
    <property type="entry name" value="HTH_ARSR"/>
    <property type="match status" value="1"/>
</dbReference>
<dbReference type="Pfam" id="PF13412">
    <property type="entry name" value="HTH_24"/>
    <property type="match status" value="1"/>
</dbReference>
<dbReference type="GO" id="GO:0003677">
    <property type="term" value="F:DNA binding"/>
    <property type="evidence" value="ECO:0007669"/>
    <property type="project" value="UniProtKB-KW"/>
</dbReference>
<feature type="domain" description="HTH arsR-type" evidence="4">
    <location>
        <begin position="2"/>
        <end position="98"/>
    </location>
</feature>
<dbReference type="SUPFAM" id="SSF46785">
    <property type="entry name" value="Winged helix' DNA-binding domain"/>
    <property type="match status" value="1"/>
</dbReference>
<gene>
    <name evidence="5" type="ORF">EDD76_11827</name>
</gene>
<keyword evidence="2" id="KW-0238">DNA-binding</keyword>
<dbReference type="OrthoDB" id="9781958at2"/>
<evidence type="ECO:0000256" key="1">
    <source>
        <dbReference type="ARBA" id="ARBA00023015"/>
    </source>
</evidence>
<dbReference type="STRING" id="1469948.GCA_000732725_03540"/>
<dbReference type="InterPro" id="IPR051081">
    <property type="entry name" value="HTH_MetalResp_TranReg"/>
</dbReference>
<dbReference type="Gene3D" id="1.10.10.10">
    <property type="entry name" value="Winged helix-like DNA-binding domain superfamily/Winged helix DNA-binding domain"/>
    <property type="match status" value="1"/>
</dbReference>
<sequence>MLHIKSLDEGLDIFKALGSEVRIEIIKILLENHGMNMNELASKLNITNGALTSHIKKLEDCGLITVSSESRGHGNQKKCSVHLDKILIDMDSQEDFKNVYQTDLKVGHFSDYKVYPTCGLASNTAIIGEVDDTRYFAHPDRYNADILWFTRGYVEYVIPNFIPFEQKIDQITISLELCSEAPGVNDVWPSDISFILNDKKVAMWTSPGDFGNVGGIFTPDWWYPNWNQYGLLKILVINKKGTFIDGLQVSDVSIKDFNLDYRSTMKLKLEVEDDAKHVGGLTIFGKTFGNYNQDISVRINYSPIIVPEAAKQEASKTTLGYEADEV</sequence>
<dbReference type="InterPro" id="IPR036388">
    <property type="entry name" value="WH-like_DNA-bd_sf"/>
</dbReference>
<dbReference type="AlphaFoldDB" id="A0A4R1QMA1"/>
<dbReference type="PROSITE" id="PS50987">
    <property type="entry name" value="HTH_ARSR_2"/>
    <property type="match status" value="1"/>
</dbReference>
<dbReference type="SMART" id="SM00418">
    <property type="entry name" value="HTH_ARSR"/>
    <property type="match status" value="1"/>
</dbReference>
<accession>A0A4R1QMA1</accession>
<dbReference type="RefSeq" id="WP_051869771.1">
    <property type="nucleotide sequence ID" value="NZ_JPNB01000002.1"/>
</dbReference>
<dbReference type="EMBL" id="SLUO01000018">
    <property type="protein sequence ID" value="TCL54786.1"/>
    <property type="molecule type" value="Genomic_DNA"/>
</dbReference>
<evidence type="ECO:0000256" key="3">
    <source>
        <dbReference type="ARBA" id="ARBA00023163"/>
    </source>
</evidence>
<evidence type="ECO:0000259" key="4">
    <source>
        <dbReference type="PROSITE" id="PS50987"/>
    </source>
</evidence>
<dbReference type="Proteomes" id="UP000295718">
    <property type="component" value="Unassembled WGS sequence"/>
</dbReference>
<name>A0A4R1QMA1_9FIRM</name>